<dbReference type="PANTHER" id="PTHR43741">
    <property type="entry name" value="FMN-DEPENDENT NADH-AZOREDUCTASE 1"/>
    <property type="match status" value="1"/>
</dbReference>
<evidence type="ECO:0000313" key="8">
    <source>
        <dbReference type="EMBL" id="VVO02045.1"/>
    </source>
</evidence>
<dbReference type="EC" id="1.7.1.17" evidence="6"/>
<evidence type="ECO:0000259" key="7">
    <source>
        <dbReference type="Pfam" id="PF02525"/>
    </source>
</evidence>
<evidence type="ECO:0000256" key="1">
    <source>
        <dbReference type="ARBA" id="ARBA00022630"/>
    </source>
</evidence>
<comment type="caution">
    <text evidence="6">Lacks conserved residue(s) required for the propagation of feature annotation.</text>
</comment>
<dbReference type="Proteomes" id="UP000379480">
    <property type="component" value="Unassembled WGS sequence"/>
</dbReference>
<feature type="binding site" evidence="6">
    <location>
        <begin position="145"/>
        <end position="148"/>
    </location>
    <ligand>
        <name>FMN</name>
        <dbReference type="ChEBI" id="CHEBI:58210"/>
    </ligand>
</feature>
<name>A0A5E7CQG0_PSEFL</name>
<dbReference type="RefSeq" id="WP_150804167.1">
    <property type="nucleotide sequence ID" value="NZ_CABVHY010000012.1"/>
</dbReference>
<dbReference type="Pfam" id="PF02525">
    <property type="entry name" value="Flavodoxin_2"/>
    <property type="match status" value="1"/>
</dbReference>
<feature type="binding site" evidence="6">
    <location>
        <position position="10"/>
    </location>
    <ligand>
        <name>FMN</name>
        <dbReference type="ChEBI" id="CHEBI:58210"/>
    </ligand>
</feature>
<dbReference type="GO" id="GO:0016655">
    <property type="term" value="F:oxidoreductase activity, acting on NAD(P)H, quinone or similar compound as acceptor"/>
    <property type="evidence" value="ECO:0007669"/>
    <property type="project" value="InterPro"/>
</dbReference>
<feature type="binding site" evidence="6">
    <location>
        <begin position="16"/>
        <end position="18"/>
    </location>
    <ligand>
        <name>FMN</name>
        <dbReference type="ChEBI" id="CHEBI:58210"/>
    </ligand>
</feature>
<dbReference type="PANTHER" id="PTHR43741:SF2">
    <property type="entry name" value="FMN-DEPENDENT NADH:QUINONE OXIDOREDUCTASE"/>
    <property type="match status" value="1"/>
</dbReference>
<dbReference type="EMBL" id="CABVHY010000012">
    <property type="protein sequence ID" value="VVO02045.1"/>
    <property type="molecule type" value="Genomic_DNA"/>
</dbReference>
<dbReference type="EC" id="1.6.5.-" evidence="6"/>
<keyword evidence="4 6" id="KW-0520">NAD</keyword>
<evidence type="ECO:0000256" key="3">
    <source>
        <dbReference type="ARBA" id="ARBA00023002"/>
    </source>
</evidence>
<dbReference type="InterPro" id="IPR003680">
    <property type="entry name" value="Flavodoxin_fold"/>
</dbReference>
<comment type="catalytic activity">
    <reaction evidence="5">
        <text>N,N-dimethyl-1,4-phenylenediamine + anthranilate + 2 NAD(+) = 2-(4-dimethylaminophenyl)diazenylbenzoate + 2 NADH + 2 H(+)</text>
        <dbReference type="Rhea" id="RHEA:55872"/>
        <dbReference type="ChEBI" id="CHEBI:15378"/>
        <dbReference type="ChEBI" id="CHEBI:15783"/>
        <dbReference type="ChEBI" id="CHEBI:16567"/>
        <dbReference type="ChEBI" id="CHEBI:57540"/>
        <dbReference type="ChEBI" id="CHEBI:57945"/>
        <dbReference type="ChEBI" id="CHEBI:71579"/>
        <dbReference type="EC" id="1.7.1.17"/>
    </reaction>
    <physiologicalReaction direction="right-to-left" evidence="5">
        <dbReference type="Rhea" id="RHEA:55874"/>
    </physiologicalReaction>
</comment>
<feature type="domain" description="Flavodoxin-like fold" evidence="7">
    <location>
        <begin position="3"/>
        <end position="193"/>
    </location>
</feature>
<dbReference type="SUPFAM" id="SSF52218">
    <property type="entry name" value="Flavoproteins"/>
    <property type="match status" value="1"/>
</dbReference>
<comment type="similarity">
    <text evidence="6">Belongs to the azoreductase type 1 family.</text>
</comment>
<comment type="function">
    <text evidence="6">Quinone reductase that provides resistance to thiol-specific stress caused by electrophilic quinones.</text>
</comment>
<dbReference type="InterPro" id="IPR029039">
    <property type="entry name" value="Flavoprotein-like_sf"/>
</dbReference>
<dbReference type="Gene3D" id="3.40.50.360">
    <property type="match status" value="1"/>
</dbReference>
<dbReference type="AlphaFoldDB" id="A0A5E7CQG0"/>
<comment type="cofactor">
    <cofactor evidence="6">
        <name>FMN</name>
        <dbReference type="ChEBI" id="CHEBI:58210"/>
    </cofactor>
    <text evidence="6">Binds 1 FMN per subunit.</text>
</comment>
<comment type="subunit">
    <text evidence="6">Homodimer.</text>
</comment>
<dbReference type="GO" id="GO:0010181">
    <property type="term" value="F:FMN binding"/>
    <property type="evidence" value="ECO:0007669"/>
    <property type="project" value="UniProtKB-UniRule"/>
</dbReference>
<evidence type="ECO:0000256" key="4">
    <source>
        <dbReference type="ARBA" id="ARBA00023027"/>
    </source>
</evidence>
<protein>
    <recommendedName>
        <fullName evidence="6">FMN dependent NADH:quinone oxidoreductase</fullName>
        <ecNumber evidence="6">1.6.5.-</ecNumber>
    </recommendedName>
    <alternativeName>
        <fullName evidence="6">Azo-dye reductase</fullName>
    </alternativeName>
    <alternativeName>
        <fullName evidence="6">FMN-dependent NADH-azo compound oxidoreductase</fullName>
    </alternativeName>
    <alternativeName>
        <fullName evidence="6">FMN-dependent NADH-azoreductase</fullName>
        <ecNumber evidence="6">1.7.1.17</ecNumber>
    </alternativeName>
</protein>
<comment type="catalytic activity">
    <reaction evidence="6">
        <text>2 a quinone + NADH + H(+) = 2 a 1,4-benzosemiquinone + NAD(+)</text>
        <dbReference type="Rhea" id="RHEA:65952"/>
        <dbReference type="ChEBI" id="CHEBI:15378"/>
        <dbReference type="ChEBI" id="CHEBI:57540"/>
        <dbReference type="ChEBI" id="CHEBI:57945"/>
        <dbReference type="ChEBI" id="CHEBI:132124"/>
        <dbReference type="ChEBI" id="CHEBI:134225"/>
    </reaction>
</comment>
<gene>
    <name evidence="8" type="primary">azoR1_3</name>
    <name evidence="6" type="synonym">azoR</name>
    <name evidence="8" type="ORF">PS723_02717</name>
</gene>
<proteinExistence type="inferred from homology"/>
<comment type="function">
    <text evidence="6">Also exhibits azoreductase activity. Catalyzes the reductive cleavage of the azo bond in aromatic azo compounds to the corresponding amines.</text>
</comment>
<dbReference type="GO" id="GO:0009055">
    <property type="term" value="F:electron transfer activity"/>
    <property type="evidence" value="ECO:0007669"/>
    <property type="project" value="UniProtKB-UniRule"/>
</dbReference>
<organism evidence="8 9">
    <name type="scientific">Pseudomonas fluorescens</name>
    <dbReference type="NCBI Taxonomy" id="294"/>
    <lineage>
        <taxon>Bacteria</taxon>
        <taxon>Pseudomonadati</taxon>
        <taxon>Pseudomonadota</taxon>
        <taxon>Gammaproteobacteria</taxon>
        <taxon>Pseudomonadales</taxon>
        <taxon>Pseudomonadaceae</taxon>
        <taxon>Pseudomonas</taxon>
    </lineage>
</organism>
<evidence type="ECO:0000256" key="5">
    <source>
        <dbReference type="ARBA" id="ARBA00048542"/>
    </source>
</evidence>
<reference evidence="8 9" key="1">
    <citation type="submission" date="2019-09" db="EMBL/GenBank/DDBJ databases">
        <authorList>
            <person name="Chandra G."/>
            <person name="Truman W A."/>
        </authorList>
    </citation>
    <scope>NUCLEOTIDE SEQUENCE [LARGE SCALE GENOMIC DNA]</scope>
    <source>
        <strain evidence="8">PS723</strain>
    </source>
</reference>
<keyword evidence="1 6" id="KW-0285">Flavoprotein</keyword>
<sequence length="212" mass="22948">MNRILAVHASPRGERSHSRRLAEVFLGAWQATHPESQLTRREVGRALIPPVNEGFIAAAFYPEPAARPLSMQADLAFSDELVAELLGHDLLVISTPMHNFSVPSGLKAWIDQIVRLGLTFNHSLDNGVAQYEPLVRGKKALVITSRGGHGFGPGGENEALNHADPLLRTTLGFIGIDDITVVAAEGEESAERTFLVSSAEAEQRLLALAKVF</sequence>
<keyword evidence="3 6" id="KW-0560">Oxidoreductase</keyword>
<evidence type="ECO:0000313" key="9">
    <source>
        <dbReference type="Proteomes" id="UP000379480"/>
    </source>
</evidence>
<keyword evidence="2 6" id="KW-0288">FMN</keyword>
<dbReference type="HAMAP" id="MF_01216">
    <property type="entry name" value="Azoreductase_type1"/>
    <property type="match status" value="1"/>
</dbReference>
<dbReference type="InterPro" id="IPR050104">
    <property type="entry name" value="FMN-dep_NADH:Q_OxRdtase_AzoR1"/>
</dbReference>
<evidence type="ECO:0000256" key="2">
    <source>
        <dbReference type="ARBA" id="ARBA00022643"/>
    </source>
</evidence>
<evidence type="ECO:0000256" key="6">
    <source>
        <dbReference type="HAMAP-Rule" id="MF_01216"/>
    </source>
</evidence>
<dbReference type="InterPro" id="IPR023048">
    <property type="entry name" value="NADH:quinone_OxRdtase_FMN_depd"/>
</dbReference>
<dbReference type="OrthoDB" id="9787136at2"/>
<accession>A0A5E7CQG0</accession>
<dbReference type="GO" id="GO:0016652">
    <property type="term" value="F:oxidoreductase activity, acting on NAD(P)H as acceptor"/>
    <property type="evidence" value="ECO:0007669"/>
    <property type="project" value="UniProtKB-UniRule"/>
</dbReference>